<protein>
    <submittedName>
        <fullName evidence="2">Uncharacterized protein</fullName>
    </submittedName>
</protein>
<keyword evidence="1" id="KW-1133">Transmembrane helix</keyword>
<dbReference type="RefSeq" id="WP_389360336.1">
    <property type="nucleotide sequence ID" value="NZ_JBIACK010000003.1"/>
</dbReference>
<evidence type="ECO:0000313" key="3">
    <source>
        <dbReference type="Proteomes" id="UP001601059"/>
    </source>
</evidence>
<gene>
    <name evidence="2" type="ORF">ACFYKX_09275</name>
</gene>
<feature type="transmembrane region" description="Helical" evidence="1">
    <location>
        <begin position="56"/>
        <end position="74"/>
    </location>
</feature>
<sequence>MLSISQERYRFSDYLNMMLERTIDPNENVLLTLPLLFLLELIGGFLHILASLWQFALSWEGVLLIAVILMHFNIREYVKKC</sequence>
<keyword evidence="1" id="KW-0472">Membrane</keyword>
<evidence type="ECO:0000313" key="2">
    <source>
        <dbReference type="EMBL" id="MFE8700804.1"/>
    </source>
</evidence>
<organism evidence="2 3">
    <name type="scientific">Cytobacillus spartinae</name>
    <dbReference type="NCBI Taxonomy" id="3299023"/>
    <lineage>
        <taxon>Bacteria</taxon>
        <taxon>Bacillati</taxon>
        <taxon>Bacillota</taxon>
        <taxon>Bacilli</taxon>
        <taxon>Bacillales</taxon>
        <taxon>Bacillaceae</taxon>
        <taxon>Cytobacillus</taxon>
    </lineage>
</organism>
<dbReference type="Proteomes" id="UP001601059">
    <property type="component" value="Unassembled WGS sequence"/>
</dbReference>
<dbReference type="EMBL" id="JBIACK010000003">
    <property type="protein sequence ID" value="MFE8700804.1"/>
    <property type="molecule type" value="Genomic_DNA"/>
</dbReference>
<keyword evidence="3" id="KW-1185">Reference proteome</keyword>
<reference evidence="2 3" key="1">
    <citation type="submission" date="2024-08" db="EMBL/GenBank/DDBJ databases">
        <title>Two novel Cytobacillus novel species.</title>
        <authorList>
            <person name="Liu G."/>
        </authorList>
    </citation>
    <scope>NUCLEOTIDE SEQUENCE [LARGE SCALE GENOMIC DNA]</scope>
    <source>
        <strain evidence="2 3">FJAT-54145</strain>
    </source>
</reference>
<evidence type="ECO:0000256" key="1">
    <source>
        <dbReference type="SAM" id="Phobius"/>
    </source>
</evidence>
<keyword evidence="1" id="KW-0812">Transmembrane</keyword>
<name>A0ABW6K9H3_9BACI</name>
<comment type="caution">
    <text evidence="2">The sequence shown here is derived from an EMBL/GenBank/DDBJ whole genome shotgun (WGS) entry which is preliminary data.</text>
</comment>
<proteinExistence type="predicted"/>
<feature type="transmembrane region" description="Helical" evidence="1">
    <location>
        <begin position="28"/>
        <end position="50"/>
    </location>
</feature>
<accession>A0ABW6K9H3</accession>